<gene>
    <name evidence="1" type="ORF">ILUMI_10658</name>
</gene>
<sequence>MVLVWSVWDEDEAIIAAHRPNEDATETQIQNKLVQVKILRVRERFVQAVEQEIANSEAGLVELWKAFKQVLLEFAGKYGARVGKIEEDFEQDQKLFYRVLKNMRKESEFHSKQIKYKAAKVLQEERKIMERWREYFMILLVQTDTAPGNVGHSTRTFSEEELDTTLKKMKTGKATGHDHISPKMAKYLRPEWRA</sequence>
<name>A0A8K0CXH8_IGNLU</name>
<evidence type="ECO:0000313" key="2">
    <source>
        <dbReference type="Proteomes" id="UP000801492"/>
    </source>
</evidence>
<proteinExistence type="predicted"/>
<dbReference type="AlphaFoldDB" id="A0A8K0CXH8"/>
<dbReference type="Proteomes" id="UP000801492">
    <property type="component" value="Unassembled WGS sequence"/>
</dbReference>
<accession>A0A8K0CXH8</accession>
<organism evidence="1 2">
    <name type="scientific">Ignelater luminosus</name>
    <name type="common">Cucubano</name>
    <name type="synonym">Pyrophorus luminosus</name>
    <dbReference type="NCBI Taxonomy" id="2038154"/>
    <lineage>
        <taxon>Eukaryota</taxon>
        <taxon>Metazoa</taxon>
        <taxon>Ecdysozoa</taxon>
        <taxon>Arthropoda</taxon>
        <taxon>Hexapoda</taxon>
        <taxon>Insecta</taxon>
        <taxon>Pterygota</taxon>
        <taxon>Neoptera</taxon>
        <taxon>Endopterygota</taxon>
        <taxon>Coleoptera</taxon>
        <taxon>Polyphaga</taxon>
        <taxon>Elateriformia</taxon>
        <taxon>Elateroidea</taxon>
        <taxon>Elateridae</taxon>
        <taxon>Agrypninae</taxon>
        <taxon>Pyrophorini</taxon>
        <taxon>Ignelater</taxon>
    </lineage>
</organism>
<protein>
    <submittedName>
        <fullName evidence="1">Uncharacterized protein</fullName>
    </submittedName>
</protein>
<dbReference type="EMBL" id="VTPC01005845">
    <property type="protein sequence ID" value="KAF2895520.1"/>
    <property type="molecule type" value="Genomic_DNA"/>
</dbReference>
<comment type="caution">
    <text evidence="1">The sequence shown here is derived from an EMBL/GenBank/DDBJ whole genome shotgun (WGS) entry which is preliminary data.</text>
</comment>
<dbReference type="OrthoDB" id="6779428at2759"/>
<reference evidence="1" key="1">
    <citation type="submission" date="2019-08" db="EMBL/GenBank/DDBJ databases">
        <title>The genome of the North American firefly Photinus pyralis.</title>
        <authorList>
            <consortium name="Photinus pyralis genome working group"/>
            <person name="Fallon T.R."/>
            <person name="Sander Lower S.E."/>
            <person name="Weng J.-K."/>
        </authorList>
    </citation>
    <scope>NUCLEOTIDE SEQUENCE</scope>
    <source>
        <strain evidence="1">TRF0915ILg1</strain>
        <tissue evidence="1">Whole body</tissue>
    </source>
</reference>
<keyword evidence="2" id="KW-1185">Reference proteome</keyword>
<evidence type="ECO:0000313" key="1">
    <source>
        <dbReference type="EMBL" id="KAF2895520.1"/>
    </source>
</evidence>